<evidence type="ECO:0000256" key="10">
    <source>
        <dbReference type="ARBA" id="ARBA00023004"/>
    </source>
</evidence>
<evidence type="ECO:0000256" key="3">
    <source>
        <dbReference type="ARBA" id="ARBA00005179"/>
    </source>
</evidence>
<feature type="binding site" description="axial binding residue" evidence="13">
    <location>
        <position position="468"/>
    </location>
    <ligand>
        <name>heme</name>
        <dbReference type="ChEBI" id="CHEBI:30413"/>
    </ligand>
    <ligandPart>
        <name>Fe</name>
        <dbReference type="ChEBI" id="CHEBI:18248"/>
    </ligandPart>
</feature>
<dbReference type="SUPFAM" id="SSF48264">
    <property type="entry name" value="Cytochrome P450"/>
    <property type="match status" value="1"/>
</dbReference>
<dbReference type="InterPro" id="IPR036396">
    <property type="entry name" value="Cyt_P450_sf"/>
</dbReference>
<dbReference type="InterPro" id="IPR050364">
    <property type="entry name" value="Cytochrome_P450_fung"/>
</dbReference>
<dbReference type="OrthoDB" id="2789670at2759"/>
<feature type="transmembrane region" description="Helical" evidence="14">
    <location>
        <begin position="29"/>
        <end position="49"/>
    </location>
</feature>
<dbReference type="GO" id="GO:0005506">
    <property type="term" value="F:iron ion binding"/>
    <property type="evidence" value="ECO:0007669"/>
    <property type="project" value="InterPro"/>
</dbReference>
<evidence type="ECO:0000256" key="13">
    <source>
        <dbReference type="PIRSR" id="PIRSR602401-1"/>
    </source>
</evidence>
<dbReference type="PRINTS" id="PR00463">
    <property type="entry name" value="EP450I"/>
</dbReference>
<evidence type="ECO:0000256" key="11">
    <source>
        <dbReference type="ARBA" id="ARBA00023033"/>
    </source>
</evidence>
<keyword evidence="8 14" id="KW-1133">Transmembrane helix</keyword>
<organism evidence="15 16">
    <name type="scientific">Lentinus tigrinus ALCF2SS1-6</name>
    <dbReference type="NCBI Taxonomy" id="1328759"/>
    <lineage>
        <taxon>Eukaryota</taxon>
        <taxon>Fungi</taxon>
        <taxon>Dikarya</taxon>
        <taxon>Basidiomycota</taxon>
        <taxon>Agaricomycotina</taxon>
        <taxon>Agaricomycetes</taxon>
        <taxon>Polyporales</taxon>
        <taxon>Polyporaceae</taxon>
        <taxon>Lentinus</taxon>
    </lineage>
</organism>
<keyword evidence="7 13" id="KW-0479">Metal-binding</keyword>
<evidence type="ECO:0000313" key="15">
    <source>
        <dbReference type="EMBL" id="RPD67491.1"/>
    </source>
</evidence>
<evidence type="ECO:0000256" key="14">
    <source>
        <dbReference type="SAM" id="Phobius"/>
    </source>
</evidence>
<keyword evidence="16" id="KW-1185">Reference proteome</keyword>
<dbReference type="InterPro" id="IPR001128">
    <property type="entry name" value="Cyt_P450"/>
</dbReference>
<comment type="similarity">
    <text evidence="4">Belongs to the cytochrome P450 family.</text>
</comment>
<dbReference type="AlphaFoldDB" id="A0A5C2SWB1"/>
<evidence type="ECO:0000256" key="6">
    <source>
        <dbReference type="ARBA" id="ARBA00022692"/>
    </source>
</evidence>
<proteinExistence type="inferred from homology"/>
<keyword evidence="9" id="KW-0560">Oxidoreductase</keyword>
<evidence type="ECO:0000256" key="7">
    <source>
        <dbReference type="ARBA" id="ARBA00022723"/>
    </source>
</evidence>
<gene>
    <name evidence="15" type="ORF">L227DRAFT_569613</name>
</gene>
<evidence type="ECO:0000256" key="9">
    <source>
        <dbReference type="ARBA" id="ARBA00023002"/>
    </source>
</evidence>
<keyword evidence="12 14" id="KW-0472">Membrane</keyword>
<dbReference type="GO" id="GO:0004497">
    <property type="term" value="F:monooxygenase activity"/>
    <property type="evidence" value="ECO:0007669"/>
    <property type="project" value="UniProtKB-KW"/>
</dbReference>
<dbReference type="PANTHER" id="PTHR46300:SF2">
    <property type="entry name" value="CYTOCHROME P450 MONOOXYGENASE ALNH-RELATED"/>
    <property type="match status" value="1"/>
</dbReference>
<dbReference type="PANTHER" id="PTHR46300">
    <property type="entry name" value="P450, PUTATIVE (EUROFUNG)-RELATED-RELATED"/>
    <property type="match status" value="1"/>
</dbReference>
<comment type="subcellular location">
    <subcellularLocation>
        <location evidence="2">Membrane</location>
    </subcellularLocation>
</comment>
<dbReference type="PRINTS" id="PR00385">
    <property type="entry name" value="P450"/>
</dbReference>
<dbReference type="Pfam" id="PF00067">
    <property type="entry name" value="p450"/>
    <property type="match status" value="1"/>
</dbReference>
<evidence type="ECO:0000256" key="12">
    <source>
        <dbReference type="ARBA" id="ARBA00023136"/>
    </source>
</evidence>
<evidence type="ECO:0000256" key="5">
    <source>
        <dbReference type="ARBA" id="ARBA00022617"/>
    </source>
</evidence>
<evidence type="ECO:0000256" key="4">
    <source>
        <dbReference type="ARBA" id="ARBA00010617"/>
    </source>
</evidence>
<dbReference type="GO" id="GO:0020037">
    <property type="term" value="F:heme binding"/>
    <property type="evidence" value="ECO:0007669"/>
    <property type="project" value="InterPro"/>
</dbReference>
<name>A0A5C2SWB1_9APHY</name>
<evidence type="ECO:0000313" key="16">
    <source>
        <dbReference type="Proteomes" id="UP000313359"/>
    </source>
</evidence>
<dbReference type="Gene3D" id="1.10.630.10">
    <property type="entry name" value="Cytochrome P450"/>
    <property type="match status" value="1"/>
</dbReference>
<protein>
    <submittedName>
        <fullName evidence="15">Cytochrome P450</fullName>
    </submittedName>
</protein>
<keyword evidence="5 13" id="KW-0349">Heme</keyword>
<evidence type="ECO:0000256" key="2">
    <source>
        <dbReference type="ARBA" id="ARBA00004370"/>
    </source>
</evidence>
<sequence>MCAEFQDSDQTMDSQTSFVMPAVPQVIPLPHVFAALGSLLLLYAVNVLVRAALTRRKLPPGPPGLPVLGNIWDVKGKAWLQYSAWARQYGPIFSLNMAGTPIIVLNTHKVAANLLDRRSTIYSDRTQSVMAGEILTGGVFLVFTPYGELWRRMRRASHEEFSFTACKKYQPVQTREAYALVSDLLADPRDWREHLMRSAASSILSALYGWDRLKPDDHLVHRIHEHTGRIASSVLPGRFMVEYLPFLKHIPSWTGLVPWKVWGETWHKRDTAMFEEFVDSTTANAQKGDPNAAKSFVAGLVENQERHGLSKKHMAWLAGNMFGAGAETTAGQLIIFVLAMILHPEVQARAQAEIDAVVGRDRAPTFADRDRLPYIRACVRETLRWRTVGPLGVPRATSQDDWYEGYYIPKGAVVLENIWAMNSDPNVFPDYNNFRPERFLDESGQNEIAPPDTHNMGHVTYGFGRRICAGYNFANQSLFIDLACLLWAFNFRKAKDERGQEITPDPDDMRDGGLVVTPPTFPCEITPRHPDVASVIERERMHMV</sequence>
<dbReference type="EMBL" id="ML122250">
    <property type="protein sequence ID" value="RPD67491.1"/>
    <property type="molecule type" value="Genomic_DNA"/>
</dbReference>
<keyword evidence="10 13" id="KW-0408">Iron</keyword>
<dbReference type="GO" id="GO:0016020">
    <property type="term" value="C:membrane"/>
    <property type="evidence" value="ECO:0007669"/>
    <property type="project" value="UniProtKB-SubCell"/>
</dbReference>
<dbReference type="CDD" id="cd11065">
    <property type="entry name" value="CYP64-like"/>
    <property type="match status" value="1"/>
</dbReference>
<dbReference type="Proteomes" id="UP000313359">
    <property type="component" value="Unassembled WGS sequence"/>
</dbReference>
<evidence type="ECO:0000256" key="1">
    <source>
        <dbReference type="ARBA" id="ARBA00001971"/>
    </source>
</evidence>
<comment type="pathway">
    <text evidence="3">Secondary metabolite biosynthesis.</text>
</comment>
<dbReference type="STRING" id="1328759.A0A5C2SWB1"/>
<accession>A0A5C2SWB1</accession>
<keyword evidence="6 14" id="KW-0812">Transmembrane</keyword>
<comment type="cofactor">
    <cofactor evidence="1 13">
        <name>heme</name>
        <dbReference type="ChEBI" id="CHEBI:30413"/>
    </cofactor>
</comment>
<reference evidence="15" key="1">
    <citation type="journal article" date="2018" name="Genome Biol. Evol.">
        <title>Genomics and development of Lentinus tigrinus, a white-rot wood-decaying mushroom with dimorphic fruiting bodies.</title>
        <authorList>
            <person name="Wu B."/>
            <person name="Xu Z."/>
            <person name="Knudson A."/>
            <person name="Carlson A."/>
            <person name="Chen N."/>
            <person name="Kovaka S."/>
            <person name="LaButti K."/>
            <person name="Lipzen A."/>
            <person name="Pennachio C."/>
            <person name="Riley R."/>
            <person name="Schakwitz W."/>
            <person name="Umezawa K."/>
            <person name="Ohm R.A."/>
            <person name="Grigoriev I.V."/>
            <person name="Nagy L.G."/>
            <person name="Gibbons J."/>
            <person name="Hibbett D."/>
        </authorList>
    </citation>
    <scope>NUCLEOTIDE SEQUENCE [LARGE SCALE GENOMIC DNA]</scope>
    <source>
        <strain evidence="15">ALCF2SS1-6</strain>
    </source>
</reference>
<evidence type="ECO:0000256" key="8">
    <source>
        <dbReference type="ARBA" id="ARBA00022989"/>
    </source>
</evidence>
<keyword evidence="11" id="KW-0503">Monooxygenase</keyword>
<dbReference type="GO" id="GO:0016705">
    <property type="term" value="F:oxidoreductase activity, acting on paired donors, with incorporation or reduction of molecular oxygen"/>
    <property type="evidence" value="ECO:0007669"/>
    <property type="project" value="InterPro"/>
</dbReference>
<dbReference type="InterPro" id="IPR002401">
    <property type="entry name" value="Cyt_P450_E_grp-I"/>
</dbReference>